<feature type="transmembrane region" description="Helical" evidence="1">
    <location>
        <begin position="106"/>
        <end position="129"/>
    </location>
</feature>
<evidence type="ECO:0000313" key="4">
    <source>
        <dbReference type="Proteomes" id="UP000054477"/>
    </source>
</evidence>
<dbReference type="HOGENOM" id="CLU_035509_11_0_1"/>
<proteinExistence type="predicted"/>
<name>A0A0C9XDU8_9AGAR</name>
<accession>A0A0C9XDU8</accession>
<feature type="transmembrane region" description="Helical" evidence="1">
    <location>
        <begin position="169"/>
        <end position="192"/>
    </location>
</feature>
<dbReference type="OrthoDB" id="2638860at2759"/>
<keyword evidence="1" id="KW-0472">Membrane</keyword>
<keyword evidence="4" id="KW-1185">Reference proteome</keyword>
<evidence type="ECO:0000313" key="3">
    <source>
        <dbReference type="EMBL" id="KIJ95881.1"/>
    </source>
</evidence>
<dbReference type="Pfam" id="PF20151">
    <property type="entry name" value="DUF6533"/>
    <property type="match status" value="1"/>
</dbReference>
<sequence>MEITVRKTSADIPCTHHRQPPPLFRWYSLSFDNHEPPALRCYFTWTFLDDFMPPPNIPSRQQILFCVFFDNCILIAGLTTLTYDYICTVKKEVTYAWSCPWSLGLALFYLNRYLAFIDQFILLYINFWVDSPKTCVRLYGVALATMSLGLLSCQGIISLRTCGMWGGQRWIMVVLGMVLSISLIFAICITVFEIKSVTVKANPTGYFMVESTTLSLSVFIFILLVESTIGVLTIVRAYHYYLNGQDNFLAVGFFIASASLVSTPPNIKFTRFGYEPFSLSGLSLVNILLMSIPSAGPLRTGFFCPTRVFHSIFGNRVMLLILQQRYRQLRRPQNLNARSTTSPGFLTTVGIDWEWDTVPRDRIELDEWPGEREEEDHFV</sequence>
<gene>
    <name evidence="3" type="ORF">K443DRAFT_11062</name>
</gene>
<organism evidence="3 4">
    <name type="scientific">Laccaria amethystina LaAM-08-1</name>
    <dbReference type="NCBI Taxonomy" id="1095629"/>
    <lineage>
        <taxon>Eukaryota</taxon>
        <taxon>Fungi</taxon>
        <taxon>Dikarya</taxon>
        <taxon>Basidiomycota</taxon>
        <taxon>Agaricomycotina</taxon>
        <taxon>Agaricomycetes</taxon>
        <taxon>Agaricomycetidae</taxon>
        <taxon>Agaricales</taxon>
        <taxon>Agaricineae</taxon>
        <taxon>Hydnangiaceae</taxon>
        <taxon>Laccaria</taxon>
    </lineage>
</organism>
<reference evidence="4" key="2">
    <citation type="submission" date="2015-01" db="EMBL/GenBank/DDBJ databases">
        <title>Evolutionary Origins and Diversification of the Mycorrhizal Mutualists.</title>
        <authorList>
            <consortium name="DOE Joint Genome Institute"/>
            <consortium name="Mycorrhizal Genomics Consortium"/>
            <person name="Kohler A."/>
            <person name="Kuo A."/>
            <person name="Nagy L.G."/>
            <person name="Floudas D."/>
            <person name="Copeland A."/>
            <person name="Barry K.W."/>
            <person name="Cichocki N."/>
            <person name="Veneault-Fourrey C."/>
            <person name="LaButti K."/>
            <person name="Lindquist E.A."/>
            <person name="Lipzen A."/>
            <person name="Lundell T."/>
            <person name="Morin E."/>
            <person name="Murat C."/>
            <person name="Riley R."/>
            <person name="Ohm R."/>
            <person name="Sun H."/>
            <person name="Tunlid A."/>
            <person name="Henrissat B."/>
            <person name="Grigoriev I.V."/>
            <person name="Hibbett D.S."/>
            <person name="Martin F."/>
        </authorList>
    </citation>
    <scope>NUCLEOTIDE SEQUENCE [LARGE SCALE GENOMIC DNA]</scope>
    <source>
        <strain evidence="4">LaAM-08-1</strain>
    </source>
</reference>
<feature type="transmembrane region" description="Helical" evidence="1">
    <location>
        <begin position="277"/>
        <end position="296"/>
    </location>
</feature>
<feature type="transmembrane region" description="Helical" evidence="1">
    <location>
        <begin position="63"/>
        <end position="86"/>
    </location>
</feature>
<reference evidence="3 4" key="1">
    <citation type="submission" date="2014-04" db="EMBL/GenBank/DDBJ databases">
        <authorList>
            <consortium name="DOE Joint Genome Institute"/>
            <person name="Kuo A."/>
            <person name="Kohler A."/>
            <person name="Nagy L.G."/>
            <person name="Floudas D."/>
            <person name="Copeland A."/>
            <person name="Barry K.W."/>
            <person name="Cichocki N."/>
            <person name="Veneault-Fourrey C."/>
            <person name="LaButti K."/>
            <person name="Lindquist E.A."/>
            <person name="Lipzen A."/>
            <person name="Lundell T."/>
            <person name="Morin E."/>
            <person name="Murat C."/>
            <person name="Sun H."/>
            <person name="Tunlid A."/>
            <person name="Henrissat B."/>
            <person name="Grigoriev I.V."/>
            <person name="Hibbett D.S."/>
            <person name="Martin F."/>
            <person name="Nordberg H.P."/>
            <person name="Cantor M.N."/>
            <person name="Hua S.X."/>
        </authorList>
    </citation>
    <scope>NUCLEOTIDE SEQUENCE [LARGE SCALE GENOMIC DNA]</scope>
    <source>
        <strain evidence="3 4">LaAM-08-1</strain>
    </source>
</reference>
<feature type="transmembrane region" description="Helical" evidence="1">
    <location>
        <begin position="247"/>
        <end position="265"/>
    </location>
</feature>
<keyword evidence="1" id="KW-0812">Transmembrane</keyword>
<dbReference type="EMBL" id="KN838740">
    <property type="protein sequence ID" value="KIJ95881.1"/>
    <property type="molecule type" value="Genomic_DNA"/>
</dbReference>
<keyword evidence="1" id="KW-1133">Transmembrane helix</keyword>
<dbReference type="InterPro" id="IPR045340">
    <property type="entry name" value="DUF6533"/>
</dbReference>
<dbReference type="Proteomes" id="UP000054477">
    <property type="component" value="Unassembled WGS sequence"/>
</dbReference>
<feature type="transmembrane region" description="Helical" evidence="1">
    <location>
        <begin position="213"/>
        <end position="235"/>
    </location>
</feature>
<evidence type="ECO:0000256" key="1">
    <source>
        <dbReference type="SAM" id="Phobius"/>
    </source>
</evidence>
<dbReference type="AlphaFoldDB" id="A0A0C9XDU8"/>
<evidence type="ECO:0000259" key="2">
    <source>
        <dbReference type="Pfam" id="PF20151"/>
    </source>
</evidence>
<feature type="transmembrane region" description="Helical" evidence="1">
    <location>
        <begin position="136"/>
        <end position="157"/>
    </location>
</feature>
<feature type="domain" description="DUF6533" evidence="2">
    <location>
        <begin position="72"/>
        <end position="117"/>
    </location>
</feature>
<protein>
    <recommendedName>
        <fullName evidence="2">DUF6533 domain-containing protein</fullName>
    </recommendedName>
</protein>